<dbReference type="Gene3D" id="3.10.620.30">
    <property type="match status" value="1"/>
</dbReference>
<reference evidence="2 3" key="1">
    <citation type="submission" date="2008-01" db="EMBL/GenBank/DDBJ databases">
        <authorList>
            <person name="Wagner-Dobler I."/>
            <person name="Ferriera S."/>
            <person name="Johnson J."/>
            <person name="Kravitz S."/>
            <person name="Beeson K."/>
            <person name="Sutton G."/>
            <person name="Rogers Y.-H."/>
            <person name="Friedman R."/>
            <person name="Frazier M."/>
            <person name="Venter J.C."/>
        </authorList>
    </citation>
    <scope>NUCLEOTIDE SEQUENCE [LARGE SCALE GENOMIC DNA]</scope>
    <source>
        <strain evidence="3">DSM 17067 / NCIMB 14079 / DFL-11</strain>
        <plasmid evidence="3">pladfl_1</plasmid>
    </source>
</reference>
<organism evidence="2 3">
    <name type="scientific">Roseibium alexandrii (strain DSM 17067 / NCIMB 14079 / DFL-11)</name>
    <name type="common">Labrenzia alexandrii</name>
    <dbReference type="NCBI Taxonomy" id="244592"/>
    <lineage>
        <taxon>Bacteria</taxon>
        <taxon>Pseudomonadati</taxon>
        <taxon>Pseudomonadota</taxon>
        <taxon>Alphaproteobacteria</taxon>
        <taxon>Hyphomicrobiales</taxon>
        <taxon>Stappiaceae</taxon>
        <taxon>Roseibium</taxon>
    </lineage>
</organism>
<geneLocation type="plasmid" evidence="3">
    <name>pladfl_1</name>
</geneLocation>
<evidence type="ECO:0000313" key="3">
    <source>
        <dbReference type="Proteomes" id="UP000004703"/>
    </source>
</evidence>
<dbReference type="EMBL" id="ACCU02000005">
    <property type="protein sequence ID" value="EEE48143.1"/>
    <property type="molecule type" value="Genomic_DNA"/>
</dbReference>
<evidence type="ECO:0000313" key="2">
    <source>
        <dbReference type="EMBL" id="EEE48143.1"/>
    </source>
</evidence>
<dbReference type="Pfam" id="PF01841">
    <property type="entry name" value="Transglut_core"/>
    <property type="match status" value="1"/>
</dbReference>
<protein>
    <submittedName>
        <fullName evidence="2">Transglutaminase-like enzyme, putative cysteine protease</fullName>
    </submittedName>
</protein>
<keyword evidence="2" id="KW-0645">Protease</keyword>
<dbReference type="PANTHER" id="PTHR33490:SF3">
    <property type="entry name" value="CONSERVED INTEGRAL MEMBRANE PROTEIN"/>
    <property type="match status" value="1"/>
</dbReference>
<dbReference type="GO" id="GO:0006508">
    <property type="term" value="P:proteolysis"/>
    <property type="evidence" value="ECO:0007669"/>
    <property type="project" value="UniProtKB-KW"/>
</dbReference>
<accession>A0A5E8H643</accession>
<evidence type="ECO:0000259" key="1">
    <source>
        <dbReference type="Pfam" id="PF01841"/>
    </source>
</evidence>
<dbReference type="RefSeq" id="WP_008188268.1">
    <property type="nucleotide sequence ID" value="NZ_CM011003.1"/>
</dbReference>
<comment type="caution">
    <text evidence="2">The sequence shown here is derived from an EMBL/GenBank/DDBJ whole genome shotgun (WGS) entry which is preliminary data.</text>
</comment>
<dbReference type="SUPFAM" id="SSF54001">
    <property type="entry name" value="Cysteine proteinases"/>
    <property type="match status" value="1"/>
</dbReference>
<dbReference type="InterPro" id="IPR002931">
    <property type="entry name" value="Transglutaminase-like"/>
</dbReference>
<dbReference type="GO" id="GO:0008233">
    <property type="term" value="F:peptidase activity"/>
    <property type="evidence" value="ECO:0007669"/>
    <property type="project" value="UniProtKB-KW"/>
</dbReference>
<gene>
    <name evidence="2" type="ORF">SADFL11_37</name>
</gene>
<dbReference type="Proteomes" id="UP000004703">
    <property type="component" value="Plasmid pLADFL_1"/>
</dbReference>
<proteinExistence type="predicted"/>
<dbReference type="AlphaFoldDB" id="A0A5E8H643"/>
<keyword evidence="2" id="KW-0378">Hydrolase</keyword>
<reference evidence="2 3" key="2">
    <citation type="submission" date="2013-04" db="EMBL/GenBank/DDBJ databases">
        <authorList>
            <person name="Fiebig A."/>
            <person name="Pradella S."/>
            <person name="Wagner-Doebler I."/>
        </authorList>
    </citation>
    <scope>NUCLEOTIDE SEQUENCE [LARGE SCALE GENOMIC DNA]</scope>
    <source>
        <strain evidence="3">DSM 17067 / NCIMB 14079 / DFL-11</strain>
        <plasmid evidence="3">pladfl_1</plasmid>
    </source>
</reference>
<feature type="domain" description="Transglutaminase-like" evidence="1">
    <location>
        <begin position="34"/>
        <end position="136"/>
    </location>
</feature>
<keyword evidence="2" id="KW-0614">Plasmid</keyword>
<sequence>MPDAAPLLAATQLLDYRAPSVVRLTEDRKWLRLPQYDRIGAIYDFVRNEIAFGYNRADNIPASEVLRDGYGQCNTKGTLLMALLRGVGIKCRLRGFTIHKELQRGVVPDLIFPIAPQEILHSWVEVEFDGKWINLEGFILDEKFLSVLQQTFFGNKSLCGFGAGTDCLDAPPVRWEGHDTYIQETGIEQDFGVFETPDQFYSEHMQKFGRVRGWLYRFIIRHWMNTRVRAIRSGRLKPSRSAIHDHGGIADAA</sequence>
<dbReference type="PANTHER" id="PTHR33490">
    <property type="entry name" value="BLR5614 PROTEIN-RELATED"/>
    <property type="match status" value="1"/>
</dbReference>
<name>A0A5E8H643_ROSAD</name>
<dbReference type="InterPro" id="IPR038765">
    <property type="entry name" value="Papain-like_cys_pep_sf"/>
</dbReference>